<sequence length="150" mass="16072">MTAPPSLTQPIELVTDGSTTLGASTLASLPTRERTFEIVCASGDRYAAVWAGVPIVALLEHASVPPETTHLLVESDVGYRVCVPITRALEGLLAFARDGETLATLERFDTRFVGPEIGGPKAVKDVVRLETATLPPGVDPDSYEELWPEE</sequence>
<dbReference type="RefSeq" id="WP_117368021.1">
    <property type="nucleotide sequence ID" value="NZ_CP027033.1"/>
</dbReference>
<dbReference type="GeneID" id="37641791"/>
<dbReference type="SUPFAM" id="SSF56524">
    <property type="entry name" value="Oxidoreductase molybdopterin-binding domain"/>
    <property type="match status" value="1"/>
</dbReference>
<keyword evidence="3" id="KW-1185">Reference proteome</keyword>
<dbReference type="EMBL" id="CP027033">
    <property type="protein sequence ID" value="AXR81318.1"/>
    <property type="molecule type" value="Genomic_DNA"/>
</dbReference>
<dbReference type="Pfam" id="PF00174">
    <property type="entry name" value="Oxidored_molyb"/>
    <property type="match status" value="1"/>
</dbReference>
<evidence type="ECO:0000259" key="1">
    <source>
        <dbReference type="Pfam" id="PF00174"/>
    </source>
</evidence>
<organism evidence="2 3">
    <name type="scientific">Natrarchaeobaculum sulfurireducens</name>
    <dbReference type="NCBI Taxonomy" id="2044521"/>
    <lineage>
        <taxon>Archaea</taxon>
        <taxon>Methanobacteriati</taxon>
        <taxon>Methanobacteriota</taxon>
        <taxon>Stenosarchaea group</taxon>
        <taxon>Halobacteria</taxon>
        <taxon>Halobacteriales</taxon>
        <taxon>Natrialbaceae</taxon>
        <taxon>Natrarchaeobaculum</taxon>
    </lineage>
</organism>
<evidence type="ECO:0000313" key="2">
    <source>
        <dbReference type="EMBL" id="AXR81318.1"/>
    </source>
</evidence>
<proteinExistence type="predicted"/>
<evidence type="ECO:0000313" key="3">
    <source>
        <dbReference type="Proteomes" id="UP000258613"/>
    </source>
</evidence>
<accession>A0A346PP73</accession>
<reference evidence="3" key="1">
    <citation type="submission" date="2018-02" db="EMBL/GenBank/DDBJ databases">
        <title>Phenotypic and genomic properties of facultatively anaerobic sulfur-reducing natronoarchaea from hypersaline soda lakes.</title>
        <authorList>
            <person name="Sorokin D.Y."/>
            <person name="Kublanov I.V."/>
            <person name="Roman P."/>
            <person name="Sinninghe Damste J.S."/>
            <person name="Golyshin P.N."/>
            <person name="Rojo D."/>
            <person name="Ciordia S."/>
            <person name="Mena M.D.C."/>
            <person name="Ferrer M."/>
            <person name="Messina E."/>
            <person name="Smedile F."/>
            <person name="La Spada G."/>
            <person name="La Cono V."/>
            <person name="Yakimov M.M."/>
        </authorList>
    </citation>
    <scope>NUCLEOTIDE SEQUENCE [LARGE SCALE GENOMIC DNA]</scope>
    <source>
        <strain evidence="3">AArc-Mg</strain>
    </source>
</reference>
<protein>
    <recommendedName>
        <fullName evidence="1">Oxidoreductase molybdopterin-binding domain-containing protein</fullName>
    </recommendedName>
</protein>
<dbReference type="Gene3D" id="3.90.420.10">
    <property type="entry name" value="Oxidoreductase, molybdopterin-binding domain"/>
    <property type="match status" value="1"/>
</dbReference>
<gene>
    <name evidence="2" type="ORF">AArcMg_1302</name>
</gene>
<dbReference type="KEGG" id="nag:AArcMg_1302"/>
<dbReference type="InterPro" id="IPR000572">
    <property type="entry name" value="OxRdtase_Mopterin-bd_dom"/>
</dbReference>
<name>A0A346PP73_9EURY</name>
<feature type="domain" description="Oxidoreductase molybdopterin-binding" evidence="1">
    <location>
        <begin position="16"/>
        <end position="132"/>
    </location>
</feature>
<dbReference type="InterPro" id="IPR036374">
    <property type="entry name" value="OxRdtase_Mopterin-bd_sf"/>
</dbReference>
<dbReference type="OrthoDB" id="230884at2157"/>
<dbReference type="Proteomes" id="UP000258613">
    <property type="component" value="Chromosome"/>
</dbReference>
<dbReference type="AlphaFoldDB" id="A0A346PP73"/>